<evidence type="ECO:0000256" key="1">
    <source>
        <dbReference type="SAM" id="MobiDB-lite"/>
    </source>
</evidence>
<keyword evidence="2" id="KW-0812">Transmembrane</keyword>
<accession>A0A1B7N6A7</accession>
<reference evidence="3 4" key="1">
    <citation type="submission" date="2016-06" db="EMBL/GenBank/DDBJ databases">
        <title>Comparative genomics of the ectomycorrhizal sister species Rhizopogon vinicolor and Rhizopogon vesiculosus (Basidiomycota: Boletales) reveals a divergence of the mating type B locus.</title>
        <authorList>
            <consortium name="DOE Joint Genome Institute"/>
            <person name="Mujic A.B."/>
            <person name="Kuo A."/>
            <person name="Tritt A."/>
            <person name="Lipzen A."/>
            <person name="Chen C."/>
            <person name="Johnson J."/>
            <person name="Sharma A."/>
            <person name="Barry K."/>
            <person name="Grigoriev I.V."/>
            <person name="Spatafora J.W."/>
        </authorList>
    </citation>
    <scope>NUCLEOTIDE SEQUENCE [LARGE SCALE GENOMIC DNA]</scope>
    <source>
        <strain evidence="3 4">AM-OR11-026</strain>
    </source>
</reference>
<dbReference type="AlphaFoldDB" id="A0A1B7N6A7"/>
<dbReference type="Proteomes" id="UP000092154">
    <property type="component" value="Unassembled WGS sequence"/>
</dbReference>
<dbReference type="InParanoid" id="A0A1B7N6A7"/>
<sequence>MRVKEQLSARKGPNPFLFLGLSVASFGVFYYIVKRRETVYPASKQPRQHDNPLVPPRHRDQ</sequence>
<gene>
    <name evidence="3" type="ORF">K503DRAFT_687708</name>
</gene>
<feature type="region of interest" description="Disordered" evidence="1">
    <location>
        <begin position="41"/>
        <end position="61"/>
    </location>
</feature>
<proteinExistence type="predicted"/>
<dbReference type="EMBL" id="KV448214">
    <property type="protein sequence ID" value="OAX40384.1"/>
    <property type="molecule type" value="Genomic_DNA"/>
</dbReference>
<keyword evidence="2" id="KW-0472">Membrane</keyword>
<evidence type="ECO:0000256" key="2">
    <source>
        <dbReference type="SAM" id="Phobius"/>
    </source>
</evidence>
<evidence type="ECO:0000313" key="4">
    <source>
        <dbReference type="Proteomes" id="UP000092154"/>
    </source>
</evidence>
<dbReference type="OrthoDB" id="2779451at2759"/>
<name>A0A1B7N6A7_9AGAM</name>
<organism evidence="3 4">
    <name type="scientific">Rhizopogon vinicolor AM-OR11-026</name>
    <dbReference type="NCBI Taxonomy" id="1314800"/>
    <lineage>
        <taxon>Eukaryota</taxon>
        <taxon>Fungi</taxon>
        <taxon>Dikarya</taxon>
        <taxon>Basidiomycota</taxon>
        <taxon>Agaricomycotina</taxon>
        <taxon>Agaricomycetes</taxon>
        <taxon>Agaricomycetidae</taxon>
        <taxon>Boletales</taxon>
        <taxon>Suillineae</taxon>
        <taxon>Rhizopogonaceae</taxon>
        <taxon>Rhizopogon</taxon>
    </lineage>
</organism>
<feature type="transmembrane region" description="Helical" evidence="2">
    <location>
        <begin position="16"/>
        <end position="33"/>
    </location>
</feature>
<keyword evidence="4" id="KW-1185">Reference proteome</keyword>
<evidence type="ECO:0000313" key="3">
    <source>
        <dbReference type="EMBL" id="OAX40384.1"/>
    </source>
</evidence>
<keyword evidence="2" id="KW-1133">Transmembrane helix</keyword>
<protein>
    <submittedName>
        <fullName evidence="3">Uncharacterized protein</fullName>
    </submittedName>
</protein>